<name>A0A090JW68_METFO</name>
<dbReference type="InterPro" id="IPR014710">
    <property type="entry name" value="RmlC-like_jellyroll"/>
</dbReference>
<protein>
    <submittedName>
        <fullName evidence="2">Cupin 2 domain-containing protein</fullName>
    </submittedName>
</protein>
<dbReference type="PANTHER" id="PTHR36114:SF1">
    <property type="entry name" value="16.7 KDA PROTEIN IN WHIE LOCUS"/>
    <property type="match status" value="1"/>
</dbReference>
<dbReference type="Proteomes" id="UP000029661">
    <property type="component" value="Chromosome"/>
</dbReference>
<dbReference type="EMBL" id="LN734822">
    <property type="protein sequence ID" value="CEL23730.1"/>
    <property type="molecule type" value="Genomic_DNA"/>
</dbReference>
<accession>A0A090JW68</accession>
<dbReference type="Pfam" id="PF07883">
    <property type="entry name" value="Cupin_2"/>
    <property type="match status" value="1"/>
</dbReference>
<feature type="domain" description="Cupin type-2" evidence="1">
    <location>
        <begin position="40"/>
        <end position="108"/>
    </location>
</feature>
<dbReference type="CDD" id="cd02214">
    <property type="entry name" value="cupin_MJ1618"/>
    <property type="match status" value="1"/>
</dbReference>
<dbReference type="Gene3D" id="2.60.120.10">
    <property type="entry name" value="Jelly Rolls"/>
    <property type="match status" value="1"/>
</dbReference>
<dbReference type="AlphaFoldDB" id="A0A090JW68"/>
<dbReference type="SUPFAM" id="SSF51182">
    <property type="entry name" value="RmlC-like cupins"/>
    <property type="match status" value="1"/>
</dbReference>
<evidence type="ECO:0000313" key="4">
    <source>
        <dbReference type="EMBL" id="CEL23730.1"/>
    </source>
</evidence>
<reference evidence="4" key="3">
    <citation type="submission" date="2014-09" db="EMBL/GenBank/DDBJ databases">
        <authorList>
            <person name="Bishop-Lilly K.A."/>
            <person name="Broomall S.M."/>
            <person name="Chain P.S."/>
            <person name="Chertkov O."/>
            <person name="Coyne S.R."/>
            <person name="Daligault H.E."/>
            <person name="Davenport K.W."/>
            <person name="Erkkila T."/>
            <person name="Frey K.G."/>
            <person name="Gibbons H.S."/>
            <person name="Gu W."/>
            <person name="Jaissle J."/>
            <person name="Johnson S.L."/>
            <person name="Koroleva G.I."/>
            <person name="Ladner J.T."/>
            <person name="Lo C.-C."/>
            <person name="Minogue T.D."/>
            <person name="Munk C."/>
            <person name="Palacios G.F."/>
            <person name="Redden C.L."/>
            <person name="Rosenzweig C.N."/>
            <person name="Scholz M.B."/>
            <person name="Teshima H."/>
            <person name="Xu Y."/>
        </authorList>
    </citation>
    <scope>NUCLEOTIDE SEQUENCE</scope>
    <source>
        <strain evidence="4">Mb9</strain>
    </source>
</reference>
<dbReference type="EMBL" id="LN515531">
    <property type="protein sequence ID" value="CEA13766.1"/>
    <property type="molecule type" value="Genomic_DNA"/>
</dbReference>
<dbReference type="PANTHER" id="PTHR36114">
    <property type="entry name" value="16.7 KDA PROTEIN IN WHIE LOCUS"/>
    <property type="match status" value="1"/>
</dbReference>
<dbReference type="STRING" id="2162.BRM9_0110"/>
<dbReference type="EMBL" id="CP006933">
    <property type="protein sequence ID" value="AIS30941.1"/>
    <property type="molecule type" value="Genomic_DNA"/>
</dbReference>
<dbReference type="GeneID" id="26738344"/>
<dbReference type="OrthoDB" id="190812at2157"/>
<dbReference type="InterPro" id="IPR011051">
    <property type="entry name" value="RmlC_Cupin_sf"/>
</dbReference>
<dbReference type="PATRIC" id="fig|2162.10.peg.75"/>
<dbReference type="Proteomes" id="UP000062768">
    <property type="component" value="Chromosome I"/>
</dbReference>
<dbReference type="KEGG" id="mfi:DSM1535_1433"/>
<proteinExistence type="predicted"/>
<dbReference type="RefSeq" id="WP_048072940.1">
    <property type="nucleotide sequence ID" value="NZ_CALCVY010000146.1"/>
</dbReference>
<organism evidence="3">
    <name type="scientific">Methanobacterium formicicum</name>
    <dbReference type="NCBI Taxonomy" id="2162"/>
    <lineage>
        <taxon>Archaea</taxon>
        <taxon>Methanobacteriati</taxon>
        <taxon>Methanobacteriota</taxon>
        <taxon>Methanomada group</taxon>
        <taxon>Methanobacteria</taxon>
        <taxon>Methanobacteriales</taxon>
        <taxon>Methanobacteriaceae</taxon>
        <taxon>Methanobacterium</taxon>
    </lineage>
</organism>
<evidence type="ECO:0000313" key="5">
    <source>
        <dbReference type="Proteomes" id="UP000062768"/>
    </source>
</evidence>
<reference evidence="3" key="2">
    <citation type="submission" date="2014-08" db="EMBL/GenBank/DDBJ databases">
        <authorList>
            <person name="Wibberg D."/>
        </authorList>
    </citation>
    <scope>NUCLEOTIDE SEQUENCE</scope>
</reference>
<dbReference type="InterPro" id="IPR052044">
    <property type="entry name" value="PKS_Associated_Protein"/>
</dbReference>
<evidence type="ECO:0000259" key="1">
    <source>
        <dbReference type="Pfam" id="PF07883"/>
    </source>
</evidence>
<dbReference type="InterPro" id="IPR013096">
    <property type="entry name" value="Cupin_2"/>
</dbReference>
<evidence type="ECO:0000313" key="2">
    <source>
        <dbReference type="EMBL" id="AIS30941.1"/>
    </source>
</evidence>
<keyword evidence="5" id="KW-1185">Reference proteome</keyword>
<sequence>MLIKSLNKCNYTQVVDKTVLCELLHPKNQNIEMGCSIAHAIIEPGKASLPHKLNKSVEIYYMLEGEGEMHIDSESALVKPGDAIYIPPGSSQWIENHGDDPLKFLCVVTPPWQENDEEICD</sequence>
<evidence type="ECO:0000313" key="3">
    <source>
        <dbReference type="EMBL" id="CEA13766.1"/>
    </source>
</evidence>
<reference evidence="2" key="1">
    <citation type="submission" date="2013-12" db="EMBL/GenBank/DDBJ databases">
        <title>The complete genome sequence of Methanobacterium sp. BRM9.</title>
        <authorList>
            <consortium name="Pastoral Greenhouse Gas Research Consortium"/>
            <person name="Kelly W.J."/>
            <person name="Leahy S.C."/>
            <person name="Perry R."/>
            <person name="Li D."/>
            <person name="Altermann E."/>
            <person name="Lambie S.C."/>
            <person name="Attwood G.T."/>
        </authorList>
    </citation>
    <scope>NUCLEOTIDE SEQUENCE [LARGE SCALE GENOMIC DNA]</scope>
    <source>
        <strain evidence="2">BRM9</strain>
    </source>
</reference>
<gene>
    <name evidence="2" type="ORF">BRM9_0110</name>
    <name evidence="3" type="ORF">DSM1535_1433</name>
    <name evidence="4" type="ORF">MB9_0074</name>
</gene>
<dbReference type="KEGG" id="mfc:BRM9_0110"/>